<dbReference type="Pfam" id="PF08205">
    <property type="entry name" value="C2-set_2"/>
    <property type="match status" value="1"/>
</dbReference>
<sequence length="305" mass="34751">MIRKKKYLFIFYWAILSDVILNVFCLKDLKIFVPDAVIMGTAVTLSCQYDLEKASLYAVRWYFEKEEFYSYVPKESPPERVFPVSGISVDLNMSDKHSVTLRSVTRDLTGQFECEVSEDAPLFHTAMKSAKMMVIELPKEEPIMQIDKKTVAPSGNFKAACSIGVSFPPANITWYMNGRRIYKTSSQRVTYRAYESSGTFSTLEIYPHSQVLQAIFKSNPQFQHVTVISLLCEVSIFNVYHRSIQEKIAITTKSMTTISPNLLGLEAPRHPRDPDNSALTGHDFKLKPPVCLLVLILLLHRYIAL</sequence>
<keyword evidence="2" id="KW-1133">Transmembrane helix</keyword>
<dbReference type="InterPro" id="IPR007110">
    <property type="entry name" value="Ig-like_dom"/>
</dbReference>
<feature type="domain" description="Ig-like" evidence="3">
    <location>
        <begin position="40"/>
        <end position="134"/>
    </location>
</feature>
<feature type="transmembrane region" description="Helical" evidence="2">
    <location>
        <begin position="7"/>
        <end position="24"/>
    </location>
</feature>
<organism evidence="4">
    <name type="scientific">Phlebotomus kandelakii</name>
    <dbReference type="NCBI Taxonomy" id="1109342"/>
    <lineage>
        <taxon>Eukaryota</taxon>
        <taxon>Metazoa</taxon>
        <taxon>Ecdysozoa</taxon>
        <taxon>Arthropoda</taxon>
        <taxon>Hexapoda</taxon>
        <taxon>Insecta</taxon>
        <taxon>Pterygota</taxon>
        <taxon>Neoptera</taxon>
        <taxon>Endopterygota</taxon>
        <taxon>Diptera</taxon>
        <taxon>Nematocera</taxon>
        <taxon>Psychodoidea</taxon>
        <taxon>Psychodidae</taxon>
        <taxon>Phlebotomus</taxon>
        <taxon>Larroussius</taxon>
    </lineage>
</organism>
<dbReference type="EMBL" id="GIFK01001139">
    <property type="protein sequence ID" value="NBJ58842.1"/>
    <property type="molecule type" value="Transcribed_RNA"/>
</dbReference>
<accession>A0A6B2E8G0</accession>
<dbReference type="FunFam" id="2.60.40.10:FF:000437">
    <property type="entry name" value="Beat-IIIc, isoform A"/>
    <property type="match status" value="1"/>
</dbReference>
<dbReference type="Gene3D" id="2.60.40.10">
    <property type="entry name" value="Immunoglobulins"/>
    <property type="match status" value="2"/>
</dbReference>
<protein>
    <submittedName>
        <fullName evidence="4">Putative conserved secreted protein</fullName>
    </submittedName>
</protein>
<keyword evidence="1" id="KW-1015">Disulfide bond</keyword>
<keyword evidence="2" id="KW-0812">Transmembrane</keyword>
<dbReference type="InterPro" id="IPR013162">
    <property type="entry name" value="CD80_C2-set"/>
</dbReference>
<evidence type="ECO:0000256" key="1">
    <source>
        <dbReference type="ARBA" id="ARBA00023157"/>
    </source>
</evidence>
<dbReference type="SUPFAM" id="SSF48726">
    <property type="entry name" value="Immunoglobulin"/>
    <property type="match status" value="2"/>
</dbReference>
<keyword evidence="2" id="KW-0472">Membrane</keyword>
<dbReference type="PROSITE" id="PS50835">
    <property type="entry name" value="IG_LIKE"/>
    <property type="match status" value="1"/>
</dbReference>
<reference evidence="4" key="1">
    <citation type="submission" date="2019-10" db="EMBL/GenBank/DDBJ databases">
        <title>Short sand fly seasons in Tbilisi, Georgia, hinder development of host immunity to saliva of the visceral leishmaniasis vector Phlebotomus kandelakii.</title>
        <authorList>
            <person name="Oliveira F."/>
            <person name="Giorgobiani E."/>
            <person name="Guimaraes-Costa A.B."/>
            <person name="Abdeladhim M."/>
            <person name="Oristian J."/>
            <person name="Tskhvaradze L."/>
            <person name="Tsertsvadze N."/>
            <person name="Zakalashvili M."/>
            <person name="Valenzuela J.G."/>
            <person name="Kamhawi S."/>
        </authorList>
    </citation>
    <scope>NUCLEOTIDE SEQUENCE</scope>
    <source>
        <strain evidence="4">Wild-capture in Tbilisi</strain>
        <tissue evidence="4">Salivary glands</tissue>
    </source>
</reference>
<name>A0A6B2E8G0_9DIPT</name>
<dbReference type="InterPro" id="IPR013783">
    <property type="entry name" value="Ig-like_fold"/>
</dbReference>
<dbReference type="AlphaFoldDB" id="A0A6B2E8G0"/>
<evidence type="ECO:0000313" key="4">
    <source>
        <dbReference type="EMBL" id="NBJ58842.1"/>
    </source>
</evidence>
<evidence type="ECO:0000259" key="3">
    <source>
        <dbReference type="PROSITE" id="PS50835"/>
    </source>
</evidence>
<dbReference type="PANTHER" id="PTHR21261">
    <property type="entry name" value="BEAT PROTEIN"/>
    <property type="match status" value="1"/>
</dbReference>
<dbReference type="InterPro" id="IPR036179">
    <property type="entry name" value="Ig-like_dom_sf"/>
</dbReference>
<evidence type="ECO:0000256" key="2">
    <source>
        <dbReference type="SAM" id="Phobius"/>
    </source>
</evidence>
<dbReference type="PANTHER" id="PTHR21261:SF17">
    <property type="entry name" value="BEAT VI"/>
    <property type="match status" value="1"/>
</dbReference>
<proteinExistence type="predicted"/>